<keyword evidence="6" id="KW-0378">Hydrolase</keyword>
<dbReference type="Gene3D" id="3.40.390.10">
    <property type="entry name" value="Collagenase (Catalytic Domain)"/>
    <property type="match status" value="1"/>
</dbReference>
<proteinExistence type="inferred from homology"/>
<accession>A0A0K8TJF1</accession>
<feature type="domain" description="Peptidase M13 N-terminal" evidence="10">
    <location>
        <begin position="6"/>
        <end position="311"/>
    </location>
</feature>
<comment type="cofactor">
    <cofactor evidence="1">
        <name>Zn(2+)</name>
        <dbReference type="ChEBI" id="CHEBI:29105"/>
    </cofactor>
</comment>
<organism evidence="11">
    <name type="scientific">Lygus hesperus</name>
    <name type="common">Western plant bug</name>
    <dbReference type="NCBI Taxonomy" id="30085"/>
    <lineage>
        <taxon>Eukaryota</taxon>
        <taxon>Metazoa</taxon>
        <taxon>Ecdysozoa</taxon>
        <taxon>Arthropoda</taxon>
        <taxon>Hexapoda</taxon>
        <taxon>Insecta</taxon>
        <taxon>Pterygota</taxon>
        <taxon>Neoptera</taxon>
        <taxon>Paraneoptera</taxon>
        <taxon>Hemiptera</taxon>
        <taxon>Heteroptera</taxon>
        <taxon>Panheteroptera</taxon>
        <taxon>Cimicomorpha</taxon>
        <taxon>Miridae</taxon>
        <taxon>Mirini</taxon>
        <taxon>Lygus</taxon>
    </lineage>
</organism>
<dbReference type="GO" id="GO:0004222">
    <property type="term" value="F:metalloendopeptidase activity"/>
    <property type="evidence" value="ECO:0007669"/>
    <property type="project" value="InterPro"/>
</dbReference>
<comment type="subcellular location">
    <subcellularLocation>
        <location evidence="2">Cell membrane</location>
        <topology evidence="2">Single-pass type II membrane protein</topology>
    </subcellularLocation>
</comment>
<evidence type="ECO:0000256" key="2">
    <source>
        <dbReference type="ARBA" id="ARBA00004401"/>
    </source>
</evidence>
<sequence length="580" mass="65914">MAMNLFIGASVMPSIANSTLNQLVLSTPDDDDALPGWNWERRKFYSELKKKLSQDEEDGEGNDVTAIAWVKYGSRIISYLIEETGDEFEESDVLAASDTILHMIRNISAIQESENVTGSILNEVPAEMNLVDVQTIIDEASASGDSKLKLESYFDVLFSEFPELELNFTYDKLLVYKKPYFALIAEYLENLDDTDINLFIWWNVVYTLASHTNEDLKLTKENFIRKIIGDFPTETRSSVCMQTVYSLMSQALGFFISQKVEETRINKVHSMIHDIRQAFISYISKLSWMDGKTKTASIDKLNNFNVFVGTPEWMKNRTEFEELYVNVTLAEDDHFHNIVNLLDAIMVATLESLRITNDHSTSEFDPLDINAYYDPSSNSITVPYGILQFPFYNLGIEALNYGAIGTVLGHEMTHGFDNTGRKFDKYGNVHPWWSNSSVAKYTNRTTCFESEYSDFALPHVNTSIVKIDGKLTLGENLADDGGLKFALNAYQSHVNTHGHEPKLPGLQSFTHDQLFFLSFANLWCSEYSVSALLQALEDEHSPDFVRVLVVLQNSPEFSEAFSCPKGSYMNPHHKCKLWTR</sequence>
<evidence type="ECO:0000256" key="7">
    <source>
        <dbReference type="ARBA" id="ARBA00022833"/>
    </source>
</evidence>
<name>A0A0K8TJF1_LYGHE</name>
<dbReference type="InterPro" id="IPR024079">
    <property type="entry name" value="MetalloPept_cat_dom_sf"/>
</dbReference>
<keyword evidence="5" id="KW-0479">Metal-binding</keyword>
<evidence type="ECO:0000256" key="4">
    <source>
        <dbReference type="ARBA" id="ARBA00022670"/>
    </source>
</evidence>
<dbReference type="Pfam" id="PF05649">
    <property type="entry name" value="Peptidase_M13_N"/>
    <property type="match status" value="1"/>
</dbReference>
<dbReference type="InterPro" id="IPR018497">
    <property type="entry name" value="Peptidase_M13_C"/>
</dbReference>
<dbReference type="PANTHER" id="PTHR11733">
    <property type="entry name" value="ZINC METALLOPROTEASE FAMILY M13 NEPRILYSIN-RELATED"/>
    <property type="match status" value="1"/>
</dbReference>
<feature type="domain" description="Peptidase M13 C-terminal" evidence="9">
    <location>
        <begin position="370"/>
        <end position="577"/>
    </location>
</feature>
<dbReference type="AlphaFoldDB" id="A0A0K8TJF1"/>
<dbReference type="PRINTS" id="PR00786">
    <property type="entry name" value="NEPRILYSIN"/>
</dbReference>
<evidence type="ECO:0000313" key="11">
    <source>
        <dbReference type="EMBL" id="JAG65624.1"/>
    </source>
</evidence>
<dbReference type="CDD" id="cd08662">
    <property type="entry name" value="M13"/>
    <property type="match status" value="1"/>
</dbReference>
<dbReference type="EMBL" id="GBRD01000197">
    <property type="protein sequence ID" value="JAG65624.1"/>
    <property type="molecule type" value="Transcribed_RNA"/>
</dbReference>
<dbReference type="Pfam" id="PF01431">
    <property type="entry name" value="Peptidase_M13"/>
    <property type="match status" value="1"/>
</dbReference>
<dbReference type="GO" id="GO:0046872">
    <property type="term" value="F:metal ion binding"/>
    <property type="evidence" value="ECO:0007669"/>
    <property type="project" value="UniProtKB-KW"/>
</dbReference>
<dbReference type="GO" id="GO:0005886">
    <property type="term" value="C:plasma membrane"/>
    <property type="evidence" value="ECO:0007669"/>
    <property type="project" value="UniProtKB-SubCell"/>
</dbReference>
<protein>
    <recommendedName>
        <fullName evidence="12">Endothelin-converting enzyme 1</fullName>
    </recommendedName>
</protein>
<dbReference type="PANTHER" id="PTHR11733:SF133">
    <property type="entry name" value="PHOSPHATE-REGULATING NEUTRAL ENDOPEPTIDASE PHEX"/>
    <property type="match status" value="1"/>
</dbReference>
<keyword evidence="8" id="KW-0482">Metalloprotease</keyword>
<comment type="similarity">
    <text evidence="3">Belongs to the peptidase M13 family.</text>
</comment>
<evidence type="ECO:0000259" key="9">
    <source>
        <dbReference type="Pfam" id="PF01431"/>
    </source>
</evidence>
<dbReference type="PROSITE" id="PS51885">
    <property type="entry name" value="NEPRILYSIN"/>
    <property type="match status" value="1"/>
</dbReference>
<evidence type="ECO:0000256" key="8">
    <source>
        <dbReference type="ARBA" id="ARBA00023049"/>
    </source>
</evidence>
<reference evidence="11" key="1">
    <citation type="submission" date="2014-09" db="EMBL/GenBank/DDBJ databases">
        <authorList>
            <person name="Magalhaes I.L.F."/>
            <person name="Oliveira U."/>
            <person name="Santos F.R."/>
            <person name="Vidigal T.H.D.A."/>
            <person name="Brescovit A.D."/>
            <person name="Santos A.J."/>
        </authorList>
    </citation>
    <scope>NUCLEOTIDE SEQUENCE</scope>
</reference>
<dbReference type="GO" id="GO:0016485">
    <property type="term" value="P:protein processing"/>
    <property type="evidence" value="ECO:0007669"/>
    <property type="project" value="TreeGrafter"/>
</dbReference>
<evidence type="ECO:0000259" key="10">
    <source>
        <dbReference type="Pfam" id="PF05649"/>
    </source>
</evidence>
<keyword evidence="7" id="KW-0862">Zinc</keyword>
<evidence type="ECO:0000256" key="1">
    <source>
        <dbReference type="ARBA" id="ARBA00001947"/>
    </source>
</evidence>
<evidence type="ECO:0000256" key="5">
    <source>
        <dbReference type="ARBA" id="ARBA00022723"/>
    </source>
</evidence>
<evidence type="ECO:0000256" key="6">
    <source>
        <dbReference type="ARBA" id="ARBA00022801"/>
    </source>
</evidence>
<dbReference type="InterPro" id="IPR000718">
    <property type="entry name" value="Peptidase_M13"/>
</dbReference>
<evidence type="ECO:0008006" key="12">
    <source>
        <dbReference type="Google" id="ProtNLM"/>
    </source>
</evidence>
<dbReference type="InterPro" id="IPR008753">
    <property type="entry name" value="Peptidase_M13_N"/>
</dbReference>
<keyword evidence="4" id="KW-0645">Protease</keyword>
<dbReference type="SUPFAM" id="SSF55486">
    <property type="entry name" value="Metalloproteases ('zincins'), catalytic domain"/>
    <property type="match status" value="1"/>
</dbReference>
<evidence type="ECO:0000256" key="3">
    <source>
        <dbReference type="ARBA" id="ARBA00007357"/>
    </source>
</evidence>